<feature type="transmembrane region" description="Helical" evidence="1">
    <location>
        <begin position="232"/>
        <end position="255"/>
    </location>
</feature>
<dbReference type="AlphaFoldDB" id="A0ABD5M9S8"/>
<keyword evidence="3" id="KW-1185">Reference proteome</keyword>
<evidence type="ECO:0000256" key="1">
    <source>
        <dbReference type="SAM" id="Phobius"/>
    </source>
</evidence>
<dbReference type="RefSeq" id="WP_371163586.1">
    <property type="nucleotide sequence ID" value="NZ_JBEDNY010000009.1"/>
</dbReference>
<reference evidence="2 3" key="1">
    <citation type="submission" date="2024-06" db="EMBL/GenBank/DDBJ databases">
        <title>Halorubrum miltondacostae sp. nov., a potential PHA producer isolated from an inland solar saltern in Rio Maior, Portugal.</title>
        <authorList>
            <person name="Albuquerque L."/>
            <person name="Viver T."/>
            <person name="Barroso C."/>
            <person name="Claudino R."/>
            <person name="Galvan M."/>
            <person name="Simoes G."/>
            <person name="Lobo Da Cunha A."/>
            <person name="Egas C."/>
        </authorList>
    </citation>
    <scope>NUCLEOTIDE SEQUENCE [LARGE SCALE GENOMIC DNA]</scope>
    <source>
        <strain evidence="2 3">RMP-11</strain>
    </source>
</reference>
<proteinExistence type="predicted"/>
<protein>
    <recommendedName>
        <fullName evidence="4">DUF998 domain-containing protein</fullName>
    </recommendedName>
</protein>
<accession>A0ABD5M9S8</accession>
<dbReference type="Proteomes" id="UP001567572">
    <property type="component" value="Unassembled WGS sequence"/>
</dbReference>
<comment type="caution">
    <text evidence="2">The sequence shown here is derived from an EMBL/GenBank/DDBJ whole genome shotgun (WGS) entry which is preliminary data.</text>
</comment>
<sequence length="274" mass="28649">MAPAIAHFLLGATLLLTAAVPFVLRYDFDREHAIWLIPLGGLWGLAPDIHNIAPIAAESLYALHNTPWADLFGFHYTLDRPAVRARYDASVFGSITAFLIGVAGFWTAGRVRRAALVARRPVEHVLVTGVATVLASALATLALWVAVSVQDGFSLVAGLIGRSSVLVGALLTILAGCALGVVCSVLLEVTLSEPTRIDPVSTAGVGLLIGVGVWLIVVPVAFAVVSGVGIPLLHLGSLAALLVYGVFFGSVYGIVRGAFSSRAAVRIDIDSLRP</sequence>
<feature type="transmembrane region" description="Helical" evidence="1">
    <location>
        <begin position="89"/>
        <end position="109"/>
    </location>
</feature>
<gene>
    <name evidence="2" type="ORF">ABNG04_17155</name>
</gene>
<dbReference type="EMBL" id="JBEDNY010000009">
    <property type="protein sequence ID" value="MEZ3165567.1"/>
    <property type="molecule type" value="Genomic_DNA"/>
</dbReference>
<name>A0ABD5M9S8_9EURY</name>
<evidence type="ECO:0000313" key="2">
    <source>
        <dbReference type="EMBL" id="MEZ3165567.1"/>
    </source>
</evidence>
<evidence type="ECO:0008006" key="4">
    <source>
        <dbReference type="Google" id="ProtNLM"/>
    </source>
</evidence>
<evidence type="ECO:0000313" key="3">
    <source>
        <dbReference type="Proteomes" id="UP001567572"/>
    </source>
</evidence>
<feature type="transmembrane region" description="Helical" evidence="1">
    <location>
        <begin position="121"/>
        <end position="145"/>
    </location>
</feature>
<keyword evidence="1" id="KW-0472">Membrane</keyword>
<feature type="transmembrane region" description="Helical" evidence="1">
    <location>
        <begin position="203"/>
        <end position="226"/>
    </location>
</feature>
<feature type="transmembrane region" description="Helical" evidence="1">
    <location>
        <begin position="165"/>
        <end position="191"/>
    </location>
</feature>
<keyword evidence="1" id="KW-0812">Transmembrane</keyword>
<keyword evidence="1" id="KW-1133">Transmembrane helix</keyword>
<organism evidence="2 3">
    <name type="scientific">Halorubrum miltondacostae</name>
    <dbReference type="NCBI Taxonomy" id="3076378"/>
    <lineage>
        <taxon>Archaea</taxon>
        <taxon>Methanobacteriati</taxon>
        <taxon>Methanobacteriota</taxon>
        <taxon>Stenosarchaea group</taxon>
        <taxon>Halobacteria</taxon>
        <taxon>Halobacteriales</taxon>
        <taxon>Haloferacaceae</taxon>
        <taxon>Halorubrum</taxon>
    </lineage>
</organism>